<evidence type="ECO:0000313" key="2">
    <source>
        <dbReference type="Proteomes" id="UP001143910"/>
    </source>
</evidence>
<proteinExistence type="predicted"/>
<dbReference type="EMBL" id="JANJQO010001613">
    <property type="protein sequence ID" value="KAJ2970055.1"/>
    <property type="molecule type" value="Genomic_DNA"/>
</dbReference>
<organism evidence="1 2">
    <name type="scientific">Zarea fungicola</name>
    <dbReference type="NCBI Taxonomy" id="93591"/>
    <lineage>
        <taxon>Eukaryota</taxon>
        <taxon>Fungi</taxon>
        <taxon>Dikarya</taxon>
        <taxon>Ascomycota</taxon>
        <taxon>Pezizomycotina</taxon>
        <taxon>Sordariomycetes</taxon>
        <taxon>Hypocreomycetidae</taxon>
        <taxon>Hypocreales</taxon>
        <taxon>Cordycipitaceae</taxon>
        <taxon>Zarea</taxon>
    </lineage>
</organism>
<comment type="caution">
    <text evidence="1">The sequence shown here is derived from an EMBL/GenBank/DDBJ whole genome shotgun (WGS) entry which is preliminary data.</text>
</comment>
<dbReference type="Proteomes" id="UP001143910">
    <property type="component" value="Unassembled WGS sequence"/>
</dbReference>
<accession>A0ACC1MSQ8</accession>
<keyword evidence="2" id="KW-1185">Reference proteome</keyword>
<protein>
    <submittedName>
        <fullName evidence="1">Uncharacterized protein</fullName>
    </submittedName>
</protein>
<sequence>MKHIITLLASAGMAAALTQQCSGTAVNENGNYFCGAINHILYQGVGGSGSYQSVKGMGPGKQCPKETKNFNGPLAPFDEDPYETKEIAS</sequence>
<name>A0ACC1MSQ8_9HYPO</name>
<reference evidence="1" key="1">
    <citation type="submission" date="2022-08" db="EMBL/GenBank/DDBJ databases">
        <title>Genome Sequence of Lecanicillium fungicola.</title>
        <authorList>
            <person name="Buettner E."/>
        </authorList>
    </citation>
    <scope>NUCLEOTIDE SEQUENCE</scope>
    <source>
        <strain evidence="1">Babe33</strain>
    </source>
</reference>
<evidence type="ECO:0000313" key="1">
    <source>
        <dbReference type="EMBL" id="KAJ2970055.1"/>
    </source>
</evidence>
<gene>
    <name evidence="1" type="ORF">NQ176_g8364</name>
</gene>